<keyword evidence="4 5" id="KW-0119">Carbohydrate metabolism</keyword>
<dbReference type="InterPro" id="IPR011059">
    <property type="entry name" value="Metal-dep_hydrolase_composite"/>
</dbReference>
<reference evidence="9" key="2">
    <citation type="submission" date="2021-04" db="EMBL/GenBank/DDBJ databases">
        <authorList>
            <person name="Gilroy R."/>
        </authorList>
    </citation>
    <scope>NUCLEOTIDE SEQUENCE</scope>
    <source>
        <strain evidence="9">Gambia15-2214</strain>
    </source>
</reference>
<sequence length="383" mass="41311">MNKIIIKDVSILTPQGFKKANMIIEGEKIKEISATDDCRDAEVISGGNRRLVPGFIDIHTHGANQIDFNHASPEDVLKVAEFNASQGVTTFLPAILSDSVETTCEKLAAVAKAKLDLGCDSVEGIHLEGPFLSVTYKGAMPEQFLQKPDYELFCKFQEAARGLIKVITLSPELEGASELIKKLTADGVRVSIGHSAASYEEAMNAIACGAASATHTMNAMKLLHMHDPAILTAVLESDIYAEMICDGFHLHPPIVRLLLKVKGKDKMIPITDSIMAAGCPDGEYMLGVNEVVVKDGDAKLKSNGVRAGSTLTMKKAVSNLKKFTSLTDEEIYTLVSANAAKLLGIYDRTGSLEVGKDASCVLLSEDEDIDMVFCKGKVTYKKV</sequence>
<dbReference type="Pfam" id="PF01979">
    <property type="entry name" value="Amidohydro_1"/>
    <property type="match status" value="1"/>
</dbReference>
<feature type="binding site" evidence="7">
    <location>
        <position position="194"/>
    </location>
    <ligand>
        <name>Zn(2+)</name>
        <dbReference type="ChEBI" id="CHEBI:29105"/>
    </ligand>
</feature>
<dbReference type="AlphaFoldDB" id="A0A9E2L365"/>
<evidence type="ECO:0000256" key="2">
    <source>
        <dbReference type="ARBA" id="ARBA00022723"/>
    </source>
</evidence>
<evidence type="ECO:0000256" key="7">
    <source>
        <dbReference type="PIRSR" id="PIRSR038994-3"/>
    </source>
</evidence>
<feature type="domain" description="Amidohydrolase-related" evidence="8">
    <location>
        <begin position="51"/>
        <end position="378"/>
    </location>
</feature>
<evidence type="ECO:0000256" key="4">
    <source>
        <dbReference type="ARBA" id="ARBA00023277"/>
    </source>
</evidence>
<dbReference type="Proteomes" id="UP000823914">
    <property type="component" value="Unassembled WGS sequence"/>
</dbReference>
<feature type="binding site" evidence="7">
    <location>
        <position position="215"/>
    </location>
    <ligand>
        <name>Zn(2+)</name>
        <dbReference type="ChEBI" id="CHEBI:29105"/>
    </ligand>
</feature>
<organism evidence="9 10">
    <name type="scientific">Candidatus Treponema excrementipullorum</name>
    <dbReference type="NCBI Taxonomy" id="2838768"/>
    <lineage>
        <taxon>Bacteria</taxon>
        <taxon>Pseudomonadati</taxon>
        <taxon>Spirochaetota</taxon>
        <taxon>Spirochaetia</taxon>
        <taxon>Spirochaetales</taxon>
        <taxon>Treponemataceae</taxon>
        <taxon>Treponema</taxon>
    </lineage>
</organism>
<dbReference type="InterPro" id="IPR003764">
    <property type="entry name" value="GlcNAc_6-P_deAcase"/>
</dbReference>
<feature type="active site" description="Proton donor/acceptor" evidence="6">
    <location>
        <position position="272"/>
    </location>
</feature>
<evidence type="ECO:0000256" key="5">
    <source>
        <dbReference type="PIRNR" id="PIRNR038994"/>
    </source>
</evidence>
<dbReference type="EMBL" id="JAHLFV010000157">
    <property type="protein sequence ID" value="MBU3850221.1"/>
    <property type="molecule type" value="Genomic_DNA"/>
</dbReference>
<dbReference type="PIRSF" id="PIRSF038994">
    <property type="entry name" value="NagA"/>
    <property type="match status" value="1"/>
</dbReference>
<dbReference type="InterPro" id="IPR032466">
    <property type="entry name" value="Metal_Hydrolase"/>
</dbReference>
<evidence type="ECO:0000256" key="1">
    <source>
        <dbReference type="ARBA" id="ARBA00010716"/>
    </source>
</evidence>
<accession>A0A9E2L365</accession>
<dbReference type="NCBIfam" id="TIGR00221">
    <property type="entry name" value="nagA"/>
    <property type="match status" value="1"/>
</dbReference>
<comment type="similarity">
    <text evidence="1 5">Belongs to the metallo-dependent hydrolases superfamily. NagA family.</text>
</comment>
<keyword evidence="3 5" id="KW-0378">Hydrolase</keyword>
<evidence type="ECO:0000259" key="8">
    <source>
        <dbReference type="Pfam" id="PF01979"/>
    </source>
</evidence>
<dbReference type="PANTHER" id="PTHR11113">
    <property type="entry name" value="N-ACETYLGLUCOSAMINE-6-PHOSPHATE DEACETYLASE"/>
    <property type="match status" value="1"/>
</dbReference>
<dbReference type="SUPFAM" id="SSF51338">
    <property type="entry name" value="Composite domain of metallo-dependent hydrolases"/>
    <property type="match status" value="1"/>
</dbReference>
<evidence type="ECO:0000313" key="9">
    <source>
        <dbReference type="EMBL" id="MBU3850221.1"/>
    </source>
</evidence>
<dbReference type="EC" id="3.5.1.25" evidence="9"/>
<evidence type="ECO:0000313" key="10">
    <source>
        <dbReference type="Proteomes" id="UP000823914"/>
    </source>
</evidence>
<dbReference type="GO" id="GO:0008448">
    <property type="term" value="F:N-acetylglucosamine-6-phosphate deacetylase activity"/>
    <property type="evidence" value="ECO:0007669"/>
    <property type="project" value="UniProtKB-EC"/>
</dbReference>
<dbReference type="GO" id="GO:0006046">
    <property type="term" value="P:N-acetylglucosamine catabolic process"/>
    <property type="evidence" value="ECO:0007669"/>
    <property type="project" value="TreeGrafter"/>
</dbReference>
<protein>
    <submittedName>
        <fullName evidence="9">N-acetylglucosamine-6-phosphate deacetylase</fullName>
        <ecNumber evidence="9">3.5.1.25</ecNumber>
    </submittedName>
</protein>
<dbReference type="SUPFAM" id="SSF51556">
    <property type="entry name" value="Metallo-dependent hydrolases"/>
    <property type="match status" value="1"/>
</dbReference>
<keyword evidence="2 7" id="KW-0479">Metal-binding</keyword>
<dbReference type="Gene3D" id="3.20.20.140">
    <property type="entry name" value="Metal-dependent hydrolases"/>
    <property type="match status" value="1"/>
</dbReference>
<dbReference type="InterPro" id="IPR006680">
    <property type="entry name" value="Amidohydro-rel"/>
</dbReference>
<comment type="cofactor">
    <cofactor evidence="7">
        <name>a divalent metal cation</name>
        <dbReference type="ChEBI" id="CHEBI:60240"/>
    </cofactor>
    <text evidence="7">Binds 1 divalent metal cation per subunit.</text>
</comment>
<dbReference type="Gene3D" id="2.30.40.10">
    <property type="entry name" value="Urease, subunit C, domain 1"/>
    <property type="match status" value="1"/>
</dbReference>
<dbReference type="CDD" id="cd00854">
    <property type="entry name" value="NagA"/>
    <property type="match status" value="1"/>
</dbReference>
<dbReference type="PANTHER" id="PTHR11113:SF14">
    <property type="entry name" value="N-ACETYLGLUCOSAMINE-6-PHOSPHATE DEACETYLASE"/>
    <property type="match status" value="1"/>
</dbReference>
<dbReference type="GO" id="GO:0046872">
    <property type="term" value="F:metal ion binding"/>
    <property type="evidence" value="ECO:0007669"/>
    <property type="project" value="UniProtKB-KW"/>
</dbReference>
<comment type="caution">
    <text evidence="9">The sequence shown here is derived from an EMBL/GenBank/DDBJ whole genome shotgun (WGS) entry which is preliminary data.</text>
</comment>
<name>A0A9E2L365_9SPIR</name>
<gene>
    <name evidence="9" type="primary">nagA</name>
    <name evidence="9" type="ORF">IAA16_06615</name>
</gene>
<evidence type="ECO:0000256" key="6">
    <source>
        <dbReference type="PIRSR" id="PIRSR038994-1"/>
    </source>
</evidence>
<feature type="binding site" evidence="7">
    <location>
        <position position="128"/>
    </location>
    <ligand>
        <name>Zn(2+)</name>
        <dbReference type="ChEBI" id="CHEBI:29105"/>
    </ligand>
</feature>
<evidence type="ECO:0000256" key="3">
    <source>
        <dbReference type="ARBA" id="ARBA00022801"/>
    </source>
</evidence>
<reference evidence="9" key="1">
    <citation type="journal article" date="2021" name="PeerJ">
        <title>Extensive microbial diversity within the chicken gut microbiome revealed by metagenomics and culture.</title>
        <authorList>
            <person name="Gilroy R."/>
            <person name="Ravi A."/>
            <person name="Getino M."/>
            <person name="Pursley I."/>
            <person name="Horton D.L."/>
            <person name="Alikhan N.F."/>
            <person name="Baker D."/>
            <person name="Gharbi K."/>
            <person name="Hall N."/>
            <person name="Watson M."/>
            <person name="Adriaenssens E.M."/>
            <person name="Foster-Nyarko E."/>
            <person name="Jarju S."/>
            <person name="Secka A."/>
            <person name="Antonio M."/>
            <person name="Oren A."/>
            <person name="Chaudhuri R.R."/>
            <person name="La Ragione R."/>
            <person name="Hildebrand F."/>
            <person name="Pallen M.J."/>
        </authorList>
    </citation>
    <scope>NUCLEOTIDE SEQUENCE</scope>
    <source>
        <strain evidence="9">Gambia15-2214</strain>
    </source>
</reference>
<proteinExistence type="inferred from homology"/>